<evidence type="ECO:0000313" key="5">
    <source>
        <dbReference type="Proteomes" id="UP000784880"/>
    </source>
</evidence>
<feature type="transmembrane region" description="Helical" evidence="2">
    <location>
        <begin position="20"/>
        <end position="38"/>
    </location>
</feature>
<feature type="compositionally biased region" description="Polar residues" evidence="1">
    <location>
        <begin position="265"/>
        <end position="277"/>
    </location>
</feature>
<dbReference type="PANTHER" id="PTHR35287:SF1">
    <property type="entry name" value="SI:ZFOS-911D5.4"/>
    <property type="match status" value="1"/>
</dbReference>
<reference evidence="4 5" key="1">
    <citation type="submission" date="2021-06" db="EMBL/GenBank/DDBJ databases">
        <title>Bacillus sp. RD4P76, an endophyte from a halophyte.</title>
        <authorList>
            <person name="Sun J.-Q."/>
        </authorList>
    </citation>
    <scope>NUCLEOTIDE SEQUENCE [LARGE SCALE GENOMIC DNA]</scope>
    <source>
        <strain evidence="4 5">CGMCC 1.15917</strain>
    </source>
</reference>
<dbReference type="RefSeq" id="WP_217064471.1">
    <property type="nucleotide sequence ID" value="NZ_JAHQCS010000037.1"/>
</dbReference>
<keyword evidence="2" id="KW-0812">Transmembrane</keyword>
<evidence type="ECO:0000259" key="3">
    <source>
        <dbReference type="PROSITE" id="PS50965"/>
    </source>
</evidence>
<feature type="transmembrane region" description="Helical" evidence="2">
    <location>
        <begin position="45"/>
        <end position="63"/>
    </location>
</feature>
<name>A0ABS6JA72_9BACI</name>
<dbReference type="PROSITE" id="PS50965">
    <property type="entry name" value="NERD"/>
    <property type="match status" value="1"/>
</dbReference>
<dbReference type="EMBL" id="JAHQCS010000037">
    <property type="protein sequence ID" value="MBU9710578.1"/>
    <property type="molecule type" value="Genomic_DNA"/>
</dbReference>
<keyword evidence="2" id="KW-1133">Transmembrane helix</keyword>
<accession>A0ABS6JA72</accession>
<dbReference type="InterPro" id="IPR011528">
    <property type="entry name" value="NERD"/>
</dbReference>
<gene>
    <name evidence="4" type="ORF">KS419_02325</name>
</gene>
<evidence type="ECO:0000256" key="2">
    <source>
        <dbReference type="SAM" id="Phobius"/>
    </source>
</evidence>
<protein>
    <submittedName>
        <fullName evidence="4">NERD domain-containing protein</fullName>
    </submittedName>
</protein>
<evidence type="ECO:0000256" key="1">
    <source>
        <dbReference type="SAM" id="MobiDB-lite"/>
    </source>
</evidence>
<dbReference type="PANTHER" id="PTHR35287">
    <property type="entry name" value="SI:ZFOS-911D5.4"/>
    <property type="match status" value="1"/>
</dbReference>
<dbReference type="Proteomes" id="UP000784880">
    <property type="component" value="Unassembled WGS sequence"/>
</dbReference>
<evidence type="ECO:0000313" key="4">
    <source>
        <dbReference type="EMBL" id="MBU9710578.1"/>
    </source>
</evidence>
<feature type="domain" description="NERD" evidence="3">
    <location>
        <begin position="70"/>
        <end position="190"/>
    </location>
</feature>
<comment type="caution">
    <text evidence="4">The sequence shown here is derived from an EMBL/GenBank/DDBJ whole genome shotgun (WGS) entry which is preliminary data.</text>
</comment>
<feature type="region of interest" description="Disordered" evidence="1">
    <location>
        <begin position="237"/>
        <end position="277"/>
    </location>
</feature>
<sequence>MANVHNNGHNDLEAAANSYLIKAIIFFIPTIIYFFMFINGNGFNGIFHLVGFIPAAIGAHFFHKYRALNSGVQGERRAVEAVQQLPSDYDVFRSVKLSTSEGTAELDQIIVSDNGIFVVEVKNHNGSIVGNADDKSWTQHKVGQNGGRYSKQMGNPIRQVKRQVFILSKYLKENGVNAWVEGVVFFSNPKATVNVSGSNQVPVLTSSYRLKSHISDYVPRKPINEANLRKIKSILRNPGYRSGGTGNSASSSMGGKAGARGGNQPLKQNTKTVQNPSVVNENWKSMKIIELTSQERETVLAFFQKQGKEVGKIVYTPFEHHFFAEVDGAYSLYQFFNNRAIRQLYVKKEIGMWKEANSDRF</sequence>
<keyword evidence="5" id="KW-1185">Reference proteome</keyword>
<keyword evidence="2" id="KW-0472">Membrane</keyword>
<proteinExistence type="predicted"/>
<dbReference type="Pfam" id="PF08378">
    <property type="entry name" value="NERD"/>
    <property type="match status" value="1"/>
</dbReference>
<organism evidence="4 5">
    <name type="scientific">Evansella tamaricis</name>
    <dbReference type="NCBI Taxonomy" id="2069301"/>
    <lineage>
        <taxon>Bacteria</taxon>
        <taxon>Bacillati</taxon>
        <taxon>Bacillota</taxon>
        <taxon>Bacilli</taxon>
        <taxon>Bacillales</taxon>
        <taxon>Bacillaceae</taxon>
        <taxon>Evansella</taxon>
    </lineage>
</organism>